<sequence>MTKLYLSPEAKNDLHEIKTYITEELLNETAALNVVTNITASIRKLSDFPGMGASLSSIVDIETQYRFLVCGHYTAFYHIEGNSVYVDRVLYGRRDFMKVLFGESAGDRQGSS</sequence>
<comment type="caution">
    <text evidence="2">The sequence shown here is derived from an EMBL/GenBank/DDBJ whole genome shotgun (WGS) entry which is preliminary data.</text>
</comment>
<dbReference type="OrthoDB" id="9806083at2"/>
<dbReference type="Pfam" id="PF05016">
    <property type="entry name" value="ParE_toxin"/>
    <property type="match status" value="1"/>
</dbReference>
<keyword evidence="1" id="KW-1277">Toxin-antitoxin system</keyword>
<gene>
    <name evidence="2" type="ORF">DFR58_101302</name>
</gene>
<dbReference type="Proteomes" id="UP000253034">
    <property type="component" value="Unassembled WGS sequence"/>
</dbReference>
<evidence type="ECO:0000256" key="1">
    <source>
        <dbReference type="ARBA" id="ARBA00022649"/>
    </source>
</evidence>
<dbReference type="RefSeq" id="WP_114296028.1">
    <property type="nucleotide sequence ID" value="NZ_QPJT01000001.1"/>
</dbReference>
<name>A0A369BHP6_9FIRM</name>
<dbReference type="NCBIfam" id="TIGR02385">
    <property type="entry name" value="RelE_StbE"/>
    <property type="match status" value="1"/>
</dbReference>
<dbReference type="InterPro" id="IPR007712">
    <property type="entry name" value="RelE/ParE_toxin"/>
</dbReference>
<proteinExistence type="predicted"/>
<evidence type="ECO:0000313" key="2">
    <source>
        <dbReference type="EMBL" id="RCX21092.1"/>
    </source>
</evidence>
<dbReference type="InterPro" id="IPR035093">
    <property type="entry name" value="RelE/ParE_toxin_dom_sf"/>
</dbReference>
<organism evidence="2 3">
    <name type="scientific">Anaerobacterium chartisolvens</name>
    <dbReference type="NCBI Taxonomy" id="1297424"/>
    <lineage>
        <taxon>Bacteria</taxon>
        <taxon>Bacillati</taxon>
        <taxon>Bacillota</taxon>
        <taxon>Clostridia</taxon>
        <taxon>Eubacteriales</taxon>
        <taxon>Oscillospiraceae</taxon>
        <taxon>Anaerobacterium</taxon>
    </lineage>
</organism>
<evidence type="ECO:0000313" key="3">
    <source>
        <dbReference type="Proteomes" id="UP000253034"/>
    </source>
</evidence>
<dbReference type="AlphaFoldDB" id="A0A369BHP6"/>
<accession>A0A369BHP6</accession>
<reference evidence="2 3" key="1">
    <citation type="submission" date="2018-07" db="EMBL/GenBank/DDBJ databases">
        <title>Genomic Encyclopedia of Type Strains, Phase IV (KMG-IV): sequencing the most valuable type-strain genomes for metagenomic binning, comparative biology and taxonomic classification.</title>
        <authorList>
            <person name="Goeker M."/>
        </authorList>
    </citation>
    <scope>NUCLEOTIDE SEQUENCE [LARGE SCALE GENOMIC DNA]</scope>
    <source>
        <strain evidence="2 3">DSM 27016</strain>
    </source>
</reference>
<protein>
    <submittedName>
        <fullName evidence="2">Addiction module RelE/StbE family toxin</fullName>
    </submittedName>
</protein>
<keyword evidence="3" id="KW-1185">Reference proteome</keyword>
<dbReference type="Gene3D" id="3.30.2310.20">
    <property type="entry name" value="RelE-like"/>
    <property type="match status" value="1"/>
</dbReference>
<dbReference type="EMBL" id="QPJT01000001">
    <property type="protein sequence ID" value="RCX21092.1"/>
    <property type="molecule type" value="Genomic_DNA"/>
</dbReference>